<name>A0ACC1A1V2_9ROSI</name>
<dbReference type="EMBL" id="CM047909">
    <property type="protein sequence ID" value="KAJ0080081.1"/>
    <property type="molecule type" value="Genomic_DNA"/>
</dbReference>
<evidence type="ECO:0000313" key="1">
    <source>
        <dbReference type="EMBL" id="KAJ0080081.1"/>
    </source>
</evidence>
<gene>
    <name evidence="1" type="ORF">Patl1_23417</name>
</gene>
<dbReference type="Proteomes" id="UP001164250">
    <property type="component" value="Chromosome 13"/>
</dbReference>
<reference evidence="2" key="1">
    <citation type="journal article" date="2023" name="G3 (Bethesda)">
        <title>Genome assembly and association tests identify interacting loci associated with vigor, precocity, and sex in interspecific pistachio rootstocks.</title>
        <authorList>
            <person name="Palmer W."/>
            <person name="Jacygrad E."/>
            <person name="Sagayaradj S."/>
            <person name="Cavanaugh K."/>
            <person name="Han R."/>
            <person name="Bertier L."/>
            <person name="Beede B."/>
            <person name="Kafkas S."/>
            <person name="Golino D."/>
            <person name="Preece J."/>
            <person name="Michelmore R."/>
        </authorList>
    </citation>
    <scope>NUCLEOTIDE SEQUENCE [LARGE SCALE GENOMIC DNA]</scope>
</reference>
<accession>A0ACC1A1V2</accession>
<evidence type="ECO:0000313" key="2">
    <source>
        <dbReference type="Proteomes" id="UP001164250"/>
    </source>
</evidence>
<comment type="caution">
    <text evidence="1">The sequence shown here is derived from an EMBL/GenBank/DDBJ whole genome shotgun (WGS) entry which is preliminary data.</text>
</comment>
<protein>
    <submittedName>
        <fullName evidence="1">Uncharacterized protein</fullName>
    </submittedName>
</protein>
<sequence>MIYLKDKLTMINRGSLFVTDFLVSIKQITDEIISLSAPLSDADLLVYATHGFDPTYKELISVLQTRDSIVPFKELFDLSSSQ</sequence>
<organism evidence="1 2">
    <name type="scientific">Pistacia atlantica</name>
    <dbReference type="NCBI Taxonomy" id="434234"/>
    <lineage>
        <taxon>Eukaryota</taxon>
        <taxon>Viridiplantae</taxon>
        <taxon>Streptophyta</taxon>
        <taxon>Embryophyta</taxon>
        <taxon>Tracheophyta</taxon>
        <taxon>Spermatophyta</taxon>
        <taxon>Magnoliopsida</taxon>
        <taxon>eudicotyledons</taxon>
        <taxon>Gunneridae</taxon>
        <taxon>Pentapetalae</taxon>
        <taxon>rosids</taxon>
        <taxon>malvids</taxon>
        <taxon>Sapindales</taxon>
        <taxon>Anacardiaceae</taxon>
        <taxon>Pistacia</taxon>
    </lineage>
</organism>
<keyword evidence="2" id="KW-1185">Reference proteome</keyword>
<proteinExistence type="predicted"/>